<dbReference type="Proteomes" id="UP000000377">
    <property type="component" value="Chromosome"/>
</dbReference>
<dbReference type="PATRIC" id="fig|749414.3.peg.10320"/>
<reference evidence="1 2" key="1">
    <citation type="journal article" date="2010" name="J. Bacteriol.">
        <title>Genome sequence of the milbemycin-producing bacterium Streptomyces bingchenggensis.</title>
        <authorList>
            <person name="Wang X.J."/>
            <person name="Yan Y.J."/>
            <person name="Zhang B."/>
            <person name="An J."/>
            <person name="Wang J.J."/>
            <person name="Tian J."/>
            <person name="Jiang L."/>
            <person name="Chen Y.H."/>
            <person name="Huang S.X."/>
            <person name="Yin M."/>
            <person name="Zhang J."/>
            <person name="Gao A.L."/>
            <person name="Liu C.X."/>
            <person name="Zhu Z.X."/>
            <person name="Xiang W.S."/>
        </authorList>
    </citation>
    <scope>NUCLEOTIDE SEQUENCE [LARGE SCALE GENOMIC DNA]</scope>
    <source>
        <strain evidence="1 2">BCW-1</strain>
    </source>
</reference>
<gene>
    <name evidence="1" type="ordered locus">SBI_10021</name>
</gene>
<evidence type="ECO:0000313" key="1">
    <source>
        <dbReference type="EMBL" id="ADI13139.1"/>
    </source>
</evidence>
<accession>D7CFC3</accession>
<evidence type="ECO:0000313" key="2">
    <source>
        <dbReference type="Proteomes" id="UP000000377"/>
    </source>
</evidence>
<keyword evidence="2" id="KW-1185">Reference proteome</keyword>
<dbReference type="KEGG" id="sbh:SBI_10021"/>
<dbReference type="HOGENOM" id="CLU_2221643_0_0_11"/>
<sequence length="106" mass="11331">MPAARCAPKGWMSWSPRDGPWRCAARPTLRWSCSAGPPTRGAGTGQYLRAILDAFLNLGTAHFTLGSDVLCNAHVVAAVGQERIRAEVVPLYLRAAGDASNARPDQ</sequence>
<dbReference type="EMBL" id="CP002047">
    <property type="protein sequence ID" value="ADI13139.1"/>
    <property type="molecule type" value="Genomic_DNA"/>
</dbReference>
<dbReference type="AlphaFoldDB" id="D7CFC3"/>
<name>D7CFC3_STRBB</name>
<protein>
    <submittedName>
        <fullName evidence="1">Uncharacterized protein</fullName>
    </submittedName>
</protein>
<organism evidence="1 2">
    <name type="scientific">Streptomyces bingchenggensis (strain BCW-1)</name>
    <dbReference type="NCBI Taxonomy" id="749414"/>
    <lineage>
        <taxon>Bacteria</taxon>
        <taxon>Bacillati</taxon>
        <taxon>Actinomycetota</taxon>
        <taxon>Actinomycetes</taxon>
        <taxon>Kitasatosporales</taxon>
        <taxon>Streptomycetaceae</taxon>
        <taxon>Streptomyces</taxon>
    </lineage>
</organism>
<proteinExistence type="predicted"/>